<feature type="transmembrane region" description="Helical" evidence="5">
    <location>
        <begin position="12"/>
        <end position="33"/>
    </location>
</feature>
<keyword evidence="4 5" id="KW-0472">Membrane</keyword>
<evidence type="ECO:0000313" key="6">
    <source>
        <dbReference type="EMBL" id="KAL2786716.1"/>
    </source>
</evidence>
<evidence type="ECO:0000256" key="4">
    <source>
        <dbReference type="ARBA" id="ARBA00023136"/>
    </source>
</evidence>
<dbReference type="EMBL" id="JBFTWV010000112">
    <property type="protein sequence ID" value="KAL2786716.1"/>
    <property type="molecule type" value="Genomic_DNA"/>
</dbReference>
<gene>
    <name evidence="6" type="ORF">BJX66DRAFT_341932</name>
</gene>
<dbReference type="Gene3D" id="1.20.1250.20">
    <property type="entry name" value="MFS general substrate transporter like domains"/>
    <property type="match status" value="1"/>
</dbReference>
<proteinExistence type="predicted"/>
<dbReference type="InterPro" id="IPR050360">
    <property type="entry name" value="MFS_Sugar_Transporters"/>
</dbReference>
<evidence type="ECO:0000256" key="2">
    <source>
        <dbReference type="ARBA" id="ARBA00022692"/>
    </source>
</evidence>
<organism evidence="6 7">
    <name type="scientific">Aspergillus keveii</name>
    <dbReference type="NCBI Taxonomy" id="714993"/>
    <lineage>
        <taxon>Eukaryota</taxon>
        <taxon>Fungi</taxon>
        <taxon>Dikarya</taxon>
        <taxon>Ascomycota</taxon>
        <taxon>Pezizomycotina</taxon>
        <taxon>Eurotiomycetes</taxon>
        <taxon>Eurotiomycetidae</taxon>
        <taxon>Eurotiales</taxon>
        <taxon>Aspergillaceae</taxon>
        <taxon>Aspergillus</taxon>
        <taxon>Aspergillus subgen. Nidulantes</taxon>
    </lineage>
</organism>
<dbReference type="PANTHER" id="PTHR48022:SF2">
    <property type="entry name" value="PLASTIDIC GLUCOSE TRANSPORTER 4"/>
    <property type="match status" value="1"/>
</dbReference>
<keyword evidence="2 5" id="KW-0812">Transmembrane</keyword>
<dbReference type="Proteomes" id="UP001610563">
    <property type="component" value="Unassembled WGS sequence"/>
</dbReference>
<reference evidence="6 7" key="1">
    <citation type="submission" date="2024-07" db="EMBL/GenBank/DDBJ databases">
        <title>Section-level genome sequencing and comparative genomics of Aspergillus sections Usti and Cavernicolus.</title>
        <authorList>
            <consortium name="Lawrence Berkeley National Laboratory"/>
            <person name="Nybo J.L."/>
            <person name="Vesth T.C."/>
            <person name="Theobald S."/>
            <person name="Frisvad J.C."/>
            <person name="Larsen T.O."/>
            <person name="Kjaerboelling I."/>
            <person name="Rothschild-Mancinelli K."/>
            <person name="Lyhne E.K."/>
            <person name="Kogle M.E."/>
            <person name="Barry K."/>
            <person name="Clum A."/>
            <person name="Na H."/>
            <person name="Ledsgaard L."/>
            <person name="Lin J."/>
            <person name="Lipzen A."/>
            <person name="Kuo A."/>
            <person name="Riley R."/>
            <person name="Mondo S."/>
            <person name="Labutti K."/>
            <person name="Haridas S."/>
            <person name="Pangalinan J."/>
            <person name="Salamov A.A."/>
            <person name="Simmons B.A."/>
            <person name="Magnuson J.K."/>
            <person name="Chen J."/>
            <person name="Drula E."/>
            <person name="Henrissat B."/>
            <person name="Wiebenga A."/>
            <person name="Lubbers R.J."/>
            <person name="Gomes A.C."/>
            <person name="Makela M.R."/>
            <person name="Stajich J."/>
            <person name="Grigoriev I.V."/>
            <person name="Mortensen U.H."/>
            <person name="De Vries R.P."/>
            <person name="Baker S.E."/>
            <person name="Andersen M.R."/>
        </authorList>
    </citation>
    <scope>NUCLEOTIDE SEQUENCE [LARGE SCALE GENOMIC DNA]</scope>
    <source>
        <strain evidence="6 7">CBS 209.92</strain>
    </source>
</reference>
<dbReference type="InterPro" id="IPR036259">
    <property type="entry name" value="MFS_trans_sf"/>
</dbReference>
<protein>
    <submittedName>
        <fullName evidence="6">Uncharacterized protein</fullName>
    </submittedName>
</protein>
<evidence type="ECO:0000256" key="1">
    <source>
        <dbReference type="ARBA" id="ARBA00004141"/>
    </source>
</evidence>
<keyword evidence="7" id="KW-1185">Reference proteome</keyword>
<dbReference type="Pfam" id="PF00083">
    <property type="entry name" value="Sugar_tr"/>
    <property type="match status" value="1"/>
</dbReference>
<dbReference type="PANTHER" id="PTHR48022">
    <property type="entry name" value="PLASTIDIC GLUCOSE TRANSPORTER 4"/>
    <property type="match status" value="1"/>
</dbReference>
<evidence type="ECO:0000256" key="3">
    <source>
        <dbReference type="ARBA" id="ARBA00022989"/>
    </source>
</evidence>
<comment type="subcellular location">
    <subcellularLocation>
        <location evidence="1">Membrane</location>
        <topology evidence="1">Multi-pass membrane protein</topology>
    </subcellularLocation>
</comment>
<keyword evidence="3 5" id="KW-1133">Transmembrane helix</keyword>
<sequence length="79" mass="9070">MHSVRLRTYGQAFATALYEIFSFAATFYTPYMLNAEYGDMGLNIGYFYFGPTLLIWVLVFAFVPETACLSLEQIDKVFL</sequence>
<feature type="transmembrane region" description="Helical" evidence="5">
    <location>
        <begin position="45"/>
        <end position="63"/>
    </location>
</feature>
<dbReference type="InterPro" id="IPR005828">
    <property type="entry name" value="MFS_sugar_transport-like"/>
</dbReference>
<name>A0ABR4FU01_9EURO</name>
<accession>A0ABR4FU01</accession>
<comment type="caution">
    <text evidence="6">The sequence shown here is derived from an EMBL/GenBank/DDBJ whole genome shotgun (WGS) entry which is preliminary data.</text>
</comment>
<evidence type="ECO:0000313" key="7">
    <source>
        <dbReference type="Proteomes" id="UP001610563"/>
    </source>
</evidence>
<evidence type="ECO:0000256" key="5">
    <source>
        <dbReference type="SAM" id="Phobius"/>
    </source>
</evidence>